<evidence type="ECO:0000313" key="4">
    <source>
        <dbReference type="EMBL" id="MBB6142500.1"/>
    </source>
</evidence>
<dbReference type="Proteomes" id="UP000538666">
    <property type="component" value="Unassembled WGS sequence"/>
</dbReference>
<feature type="coiled-coil region" evidence="1">
    <location>
        <begin position="96"/>
        <end position="130"/>
    </location>
</feature>
<keyword evidence="3" id="KW-1133">Transmembrane helix</keyword>
<gene>
    <name evidence="4" type="ORF">HNQ77_000438</name>
</gene>
<feature type="transmembrane region" description="Helical" evidence="3">
    <location>
        <begin position="159"/>
        <end position="180"/>
    </location>
</feature>
<feature type="region of interest" description="Disordered" evidence="2">
    <location>
        <begin position="1"/>
        <end position="21"/>
    </location>
</feature>
<dbReference type="Pfam" id="PF14235">
    <property type="entry name" value="DUF4337"/>
    <property type="match status" value="1"/>
</dbReference>
<reference evidence="4 5" key="1">
    <citation type="submission" date="2020-08" db="EMBL/GenBank/DDBJ databases">
        <title>Genomic Encyclopedia of Type Strains, Phase IV (KMG-IV): sequencing the most valuable type-strain genomes for metagenomic binning, comparative biology and taxonomic classification.</title>
        <authorList>
            <person name="Goeker M."/>
        </authorList>
    </citation>
    <scope>NUCLEOTIDE SEQUENCE [LARGE SCALE GENOMIC DNA]</scope>
    <source>
        <strain evidence="4 5">DSM 103733</strain>
    </source>
</reference>
<comment type="caution">
    <text evidence="4">The sequence shown here is derived from an EMBL/GenBank/DDBJ whole genome shotgun (WGS) entry which is preliminary data.</text>
</comment>
<organism evidence="4 5">
    <name type="scientific">Silvibacterium bohemicum</name>
    <dbReference type="NCBI Taxonomy" id="1577686"/>
    <lineage>
        <taxon>Bacteria</taxon>
        <taxon>Pseudomonadati</taxon>
        <taxon>Acidobacteriota</taxon>
        <taxon>Terriglobia</taxon>
        <taxon>Terriglobales</taxon>
        <taxon>Acidobacteriaceae</taxon>
        <taxon>Silvibacterium</taxon>
    </lineage>
</organism>
<sequence>MEANEAQELQEEHEHAAHDPSLRPVSFTMSVLAVLVAVTTVLGHRTHTEAVLEQARASDQWNLYQAKKNRQYNTQLTADLLTAVTIHDQAAADKVIDSYKSHLQKWNDDLADEEKEAHSLEAEVRKSERHADRFDLGEALLEIGLVVTSITLLTRQRAYWYLGMAFGAAGMGIAAWAFLIR</sequence>
<evidence type="ECO:0000256" key="1">
    <source>
        <dbReference type="SAM" id="Coils"/>
    </source>
</evidence>
<proteinExistence type="predicted"/>
<evidence type="ECO:0000313" key="5">
    <source>
        <dbReference type="Proteomes" id="UP000538666"/>
    </source>
</evidence>
<name>A0A841JMY9_9BACT</name>
<keyword evidence="3" id="KW-0812">Transmembrane</keyword>
<evidence type="ECO:0000256" key="3">
    <source>
        <dbReference type="SAM" id="Phobius"/>
    </source>
</evidence>
<feature type="compositionally biased region" description="Basic and acidic residues" evidence="2">
    <location>
        <begin position="10"/>
        <end position="21"/>
    </location>
</feature>
<dbReference type="RefSeq" id="WP_050057723.1">
    <property type="nucleotide sequence ID" value="NZ_JACHEK010000001.1"/>
</dbReference>
<dbReference type="AlphaFoldDB" id="A0A841JMY9"/>
<accession>A0A841JMY9</accession>
<protein>
    <recommendedName>
        <fullName evidence="6">DUF4337 domain-containing protein</fullName>
    </recommendedName>
</protein>
<dbReference type="EMBL" id="JACHEK010000001">
    <property type="protein sequence ID" value="MBB6142500.1"/>
    <property type="molecule type" value="Genomic_DNA"/>
</dbReference>
<keyword evidence="3" id="KW-0472">Membrane</keyword>
<keyword evidence="1" id="KW-0175">Coiled coil</keyword>
<evidence type="ECO:0008006" key="6">
    <source>
        <dbReference type="Google" id="ProtNLM"/>
    </source>
</evidence>
<keyword evidence="5" id="KW-1185">Reference proteome</keyword>
<dbReference type="OrthoDB" id="9806096at2"/>
<evidence type="ECO:0000256" key="2">
    <source>
        <dbReference type="SAM" id="MobiDB-lite"/>
    </source>
</evidence>
<dbReference type="InterPro" id="IPR025570">
    <property type="entry name" value="DUF4337"/>
</dbReference>